<keyword evidence="3" id="KW-0732">Signal</keyword>
<proteinExistence type="inferred from homology"/>
<accession>A0A9Q1AQ45</accession>
<feature type="transmembrane region" description="Helical" evidence="10">
    <location>
        <begin position="287"/>
        <end position="311"/>
    </location>
</feature>
<dbReference type="Pfam" id="PF21901">
    <property type="entry name" value="TMEM87A-B_GOLD"/>
    <property type="match status" value="1"/>
</dbReference>
<feature type="domain" description="GOST seven transmembrane" evidence="11">
    <location>
        <begin position="288"/>
        <end position="535"/>
    </location>
</feature>
<gene>
    <name evidence="13" type="ORF">JRQ81_011361</name>
</gene>
<dbReference type="OrthoDB" id="19932at2759"/>
<evidence type="ECO:0000256" key="5">
    <source>
        <dbReference type="ARBA" id="ARBA00023034"/>
    </source>
</evidence>
<protein>
    <recommendedName>
        <fullName evidence="15">Transmembrane protein 87A</fullName>
    </recommendedName>
</protein>
<name>A0A9Q1AQ45_9SAUR</name>
<evidence type="ECO:0000256" key="2">
    <source>
        <dbReference type="ARBA" id="ARBA00022692"/>
    </source>
</evidence>
<evidence type="ECO:0000256" key="10">
    <source>
        <dbReference type="SAM" id="Phobius"/>
    </source>
</evidence>
<evidence type="ECO:0000256" key="8">
    <source>
        <dbReference type="ARBA" id="ARBA00044946"/>
    </source>
</evidence>
<dbReference type="GO" id="GO:0005829">
    <property type="term" value="C:cytosol"/>
    <property type="evidence" value="ECO:0007669"/>
    <property type="project" value="GOC"/>
</dbReference>
<dbReference type="GO" id="GO:0000139">
    <property type="term" value="C:Golgi membrane"/>
    <property type="evidence" value="ECO:0007669"/>
    <property type="project" value="UniProtKB-SubCell"/>
</dbReference>
<dbReference type="AlphaFoldDB" id="A0A9Q1AQ45"/>
<feature type="domain" description="TMEM87A/B GOLD" evidence="12">
    <location>
        <begin position="61"/>
        <end position="158"/>
    </location>
</feature>
<feature type="transmembrane region" description="Helical" evidence="10">
    <location>
        <begin position="392"/>
        <end position="413"/>
    </location>
</feature>
<evidence type="ECO:0000256" key="7">
    <source>
        <dbReference type="ARBA" id="ARBA00023180"/>
    </source>
</evidence>
<evidence type="ECO:0000313" key="14">
    <source>
        <dbReference type="Proteomes" id="UP001142489"/>
    </source>
</evidence>
<reference evidence="13" key="1">
    <citation type="journal article" date="2023" name="DNA Res.">
        <title>Chromosome-level genome assembly of Phrynocephalus forsythii using third-generation DNA sequencing and Hi-C analysis.</title>
        <authorList>
            <person name="Qi Y."/>
            <person name="Zhao W."/>
            <person name="Zhao Y."/>
            <person name="Niu C."/>
            <person name="Cao S."/>
            <person name="Zhang Y."/>
        </authorList>
    </citation>
    <scope>NUCLEOTIDE SEQUENCE</scope>
    <source>
        <tissue evidence="13">Muscle</tissue>
    </source>
</reference>
<feature type="transmembrane region" description="Helical" evidence="10">
    <location>
        <begin position="323"/>
        <end position="341"/>
    </location>
</feature>
<organism evidence="13 14">
    <name type="scientific">Phrynocephalus forsythii</name>
    <dbReference type="NCBI Taxonomy" id="171643"/>
    <lineage>
        <taxon>Eukaryota</taxon>
        <taxon>Metazoa</taxon>
        <taxon>Chordata</taxon>
        <taxon>Craniata</taxon>
        <taxon>Vertebrata</taxon>
        <taxon>Euteleostomi</taxon>
        <taxon>Lepidosauria</taxon>
        <taxon>Squamata</taxon>
        <taxon>Bifurcata</taxon>
        <taxon>Unidentata</taxon>
        <taxon>Episquamata</taxon>
        <taxon>Toxicofera</taxon>
        <taxon>Iguania</taxon>
        <taxon>Acrodonta</taxon>
        <taxon>Agamidae</taxon>
        <taxon>Agaminae</taxon>
        <taxon>Phrynocephalus</taxon>
    </lineage>
</organism>
<dbReference type="PANTHER" id="PTHR21229:SF52">
    <property type="entry name" value="TRANSMEMBRANE PROTEIN 87A PRECURSOR"/>
    <property type="match status" value="1"/>
</dbReference>
<feature type="transmembrane region" description="Helical" evidence="10">
    <location>
        <begin position="425"/>
        <end position="446"/>
    </location>
</feature>
<dbReference type="GO" id="GO:0042147">
    <property type="term" value="P:retrograde transport, endosome to Golgi"/>
    <property type="evidence" value="ECO:0007669"/>
    <property type="project" value="TreeGrafter"/>
</dbReference>
<dbReference type="InterPro" id="IPR053937">
    <property type="entry name" value="GOST_TM"/>
</dbReference>
<evidence type="ECO:0000259" key="11">
    <source>
        <dbReference type="Pfam" id="PF06814"/>
    </source>
</evidence>
<comment type="subcellular location">
    <subcellularLocation>
        <location evidence="1">Golgi apparatus membrane</location>
        <topology evidence="1">Multi-pass membrane protein</topology>
    </subcellularLocation>
</comment>
<evidence type="ECO:0000259" key="12">
    <source>
        <dbReference type="Pfam" id="PF21901"/>
    </source>
</evidence>
<evidence type="ECO:0000256" key="9">
    <source>
        <dbReference type="SAM" id="MobiDB-lite"/>
    </source>
</evidence>
<dbReference type="InterPro" id="IPR009637">
    <property type="entry name" value="GPR107/GPR108-like"/>
</dbReference>
<keyword evidence="2 10" id="KW-0812">Transmembrane</keyword>
<feature type="transmembrane region" description="Helical" evidence="10">
    <location>
        <begin position="467"/>
        <end position="491"/>
    </location>
</feature>
<dbReference type="EMBL" id="JAPFRF010000023">
    <property type="protein sequence ID" value="KAJ7303853.1"/>
    <property type="molecule type" value="Genomic_DNA"/>
</dbReference>
<comment type="similarity">
    <text evidence="8">Belongs to the LU7TM family. TMEM87 subfamily.</text>
</comment>
<evidence type="ECO:0000256" key="4">
    <source>
        <dbReference type="ARBA" id="ARBA00022989"/>
    </source>
</evidence>
<keyword evidence="4 10" id="KW-1133">Transmembrane helix</keyword>
<dbReference type="InterPro" id="IPR054101">
    <property type="entry name" value="TMEM87A/B_GOLD"/>
</dbReference>
<dbReference type="Proteomes" id="UP001142489">
    <property type="component" value="Unassembled WGS sequence"/>
</dbReference>
<keyword evidence="6 10" id="KW-0472">Membrane</keyword>
<feature type="transmembrane region" description="Helical" evidence="10">
    <location>
        <begin position="511"/>
        <end position="528"/>
    </location>
</feature>
<feature type="region of interest" description="Disordered" evidence="9">
    <location>
        <begin position="189"/>
        <end position="245"/>
    </location>
</feature>
<dbReference type="Pfam" id="PF06814">
    <property type="entry name" value="GOST_TM"/>
    <property type="match status" value="1"/>
</dbReference>
<sequence length="628" mass="70389">MGCWAAPSLHKPGHVTPLPEEDGGGGAAAARLWRPPLLPLLRVLLLLVLLPPPPAGGAPSEPGRWSVAAGGNRTRNLFVFSKTMFRGTWILLKFLQERCNSSEVALNVTWYLRSSRCHNEIHVDENEAASYLRNHEEAASTAGDGQYVWHSSQIRCGAPHELHISELPEPQRLRPLQDQLLASNLAKTGMKKEEEKGGSPPAKAGVEHKEAPVGKPSPPGDKKASKDSNKKPTVAPHKPEPSAVAATWDDGPYVFILDIKSQSANWELQVDVQMKHPLHQYISASEWPLMVFYMVMCIVYVLYGVLWLVLLTCYWRDILRIQFWIGGVVLLGMLEKAVFYAEFQSVQSQGVSVQGAVIFAEVLCAVKRMLARVLVIIASLGYGIVKPRLGALFNRVVGVGLMYLVFSIIEGILRVKSAQDDLVLLAAIPLAMLDSALCWWISSSLPDQRLVQTMKLLKLRRNLVKLSLYRHFTNTLIFAVIASVIFIIWTTKTFRLATCQSDWRELWIDDAFWRFLFSIILLVIMFLWRPSANNQRYAFMPLVDEGSEQEEEEEEEERMVSSEAFEGMKMRAGKPEVNGILKGSRGGDEDLKWVEENIPSSMADVVLPPLLDSDEEIVTTKFEMSKME</sequence>
<evidence type="ECO:0000313" key="13">
    <source>
        <dbReference type="EMBL" id="KAJ7303853.1"/>
    </source>
</evidence>
<evidence type="ECO:0000256" key="6">
    <source>
        <dbReference type="ARBA" id="ARBA00023136"/>
    </source>
</evidence>
<keyword evidence="14" id="KW-1185">Reference proteome</keyword>
<evidence type="ECO:0008006" key="15">
    <source>
        <dbReference type="Google" id="ProtNLM"/>
    </source>
</evidence>
<keyword evidence="5" id="KW-0333">Golgi apparatus</keyword>
<keyword evidence="7" id="KW-0325">Glycoprotein</keyword>
<dbReference type="PANTHER" id="PTHR21229">
    <property type="entry name" value="LUNG SEVEN TRANSMEMBRANE RECEPTOR"/>
    <property type="match status" value="1"/>
</dbReference>
<evidence type="ECO:0000256" key="3">
    <source>
        <dbReference type="ARBA" id="ARBA00022729"/>
    </source>
</evidence>
<evidence type="ECO:0000256" key="1">
    <source>
        <dbReference type="ARBA" id="ARBA00004653"/>
    </source>
</evidence>
<comment type="caution">
    <text evidence="13">The sequence shown here is derived from an EMBL/GenBank/DDBJ whole genome shotgun (WGS) entry which is preliminary data.</text>
</comment>
<feature type="compositionally biased region" description="Basic and acidic residues" evidence="9">
    <location>
        <begin position="220"/>
        <end position="230"/>
    </location>
</feature>